<evidence type="ECO:0000256" key="7">
    <source>
        <dbReference type="ARBA" id="ARBA00049183"/>
    </source>
</evidence>
<dbReference type="PANTHER" id="PTHR42755">
    <property type="entry name" value="3-DEOXY-MANNO-OCTULOSONATE CYTIDYLYLTRANSFERASE"/>
    <property type="match status" value="1"/>
</dbReference>
<dbReference type="GO" id="GO:0043842">
    <property type="term" value="F:Kdo transferase activity"/>
    <property type="evidence" value="ECO:0007669"/>
    <property type="project" value="UniProtKB-EC"/>
</dbReference>
<comment type="pathway">
    <text evidence="2 10">Bacterial outer membrane biogenesis; LPS core biosynthesis.</text>
</comment>
<dbReference type="EC" id="2.4.99.12" evidence="3 10"/>
<proteinExistence type="inferred from homology"/>
<dbReference type="KEGG" id="lcc:B488_02330"/>
<dbReference type="Proteomes" id="UP000010799">
    <property type="component" value="Chromosome"/>
</dbReference>
<dbReference type="PANTHER" id="PTHR42755:SF1">
    <property type="entry name" value="3-DEOXY-D-MANNO-OCTULOSONIC ACID TRANSFERASE, MITOCHONDRIAL-RELATED"/>
    <property type="match status" value="1"/>
</dbReference>
<evidence type="ECO:0000256" key="3">
    <source>
        <dbReference type="ARBA" id="ARBA00012621"/>
    </source>
</evidence>
<dbReference type="Pfam" id="PF04413">
    <property type="entry name" value="Glycos_transf_N"/>
    <property type="match status" value="1"/>
</dbReference>
<keyword evidence="13" id="KW-1185">Reference proteome</keyword>
<dbReference type="SUPFAM" id="SSF53756">
    <property type="entry name" value="UDP-Glycosyltransferase/glycogen phosphorylase"/>
    <property type="match status" value="1"/>
</dbReference>
<organism evidence="12 13">
    <name type="scientific">Liberibacter crescens (strain BT-1)</name>
    <dbReference type="NCBI Taxonomy" id="1215343"/>
    <lineage>
        <taxon>Bacteria</taxon>
        <taxon>Pseudomonadati</taxon>
        <taxon>Pseudomonadota</taxon>
        <taxon>Alphaproteobacteria</taxon>
        <taxon>Hyphomicrobiales</taxon>
        <taxon>Rhizobiaceae</taxon>
        <taxon>Liberibacter</taxon>
    </lineage>
</organism>
<feature type="site" description="Transition state stabilizer" evidence="9">
    <location>
        <position position="222"/>
    </location>
</feature>
<keyword evidence="10" id="KW-0472">Membrane</keyword>
<dbReference type="UniPathway" id="UPA00958"/>
<dbReference type="eggNOG" id="COG1519">
    <property type="taxonomic scope" value="Bacteria"/>
</dbReference>
<feature type="active site" description="Proton acceptor" evidence="8">
    <location>
        <position position="78"/>
    </location>
</feature>
<comment type="similarity">
    <text evidence="10">Belongs to the glycosyltransferase group 1 family.</text>
</comment>
<dbReference type="InterPro" id="IPR038107">
    <property type="entry name" value="Glycos_transf_N_sf"/>
</dbReference>
<evidence type="ECO:0000313" key="13">
    <source>
        <dbReference type="Proteomes" id="UP000010799"/>
    </source>
</evidence>
<evidence type="ECO:0000256" key="2">
    <source>
        <dbReference type="ARBA" id="ARBA00004713"/>
    </source>
</evidence>
<evidence type="ECO:0000256" key="1">
    <source>
        <dbReference type="ARBA" id="ARBA00003394"/>
    </source>
</evidence>
<evidence type="ECO:0000259" key="11">
    <source>
        <dbReference type="Pfam" id="PF04413"/>
    </source>
</evidence>
<comment type="catalytic activity">
    <reaction evidence="7 10">
        <text>lipid IVA (E. coli) + CMP-3-deoxy-beta-D-manno-octulosonate = alpha-Kdo-(2-&gt;6)-lipid IVA (E. coli) + CMP + H(+)</text>
        <dbReference type="Rhea" id="RHEA:28066"/>
        <dbReference type="ChEBI" id="CHEBI:15378"/>
        <dbReference type="ChEBI" id="CHEBI:58603"/>
        <dbReference type="ChEBI" id="CHEBI:60364"/>
        <dbReference type="ChEBI" id="CHEBI:60377"/>
        <dbReference type="ChEBI" id="CHEBI:85987"/>
        <dbReference type="EC" id="2.4.99.12"/>
    </reaction>
</comment>
<evidence type="ECO:0000256" key="8">
    <source>
        <dbReference type="PIRSR" id="PIRSR639901-1"/>
    </source>
</evidence>
<reference evidence="12 13" key="1">
    <citation type="journal article" date="2012" name="Stand. Genomic Sci.">
        <title>Complete genome sequence of Liberibacter crescens BT-1.</title>
        <authorList>
            <person name="Leonard M.T."/>
            <person name="Fagen J.R."/>
            <person name="Davis-Richardson A.G."/>
            <person name="Davis M.J."/>
            <person name="Triplett E.W."/>
        </authorList>
    </citation>
    <scope>NUCLEOTIDE SEQUENCE [LARGE SCALE GENOMIC DNA]</scope>
    <source>
        <strain evidence="12 13">BT-1</strain>
    </source>
</reference>
<dbReference type="HOGENOM" id="CLU_036146_1_1_5"/>
<comment type="subcellular location">
    <subcellularLocation>
        <location evidence="10">Cell membrane</location>
    </subcellularLocation>
</comment>
<dbReference type="GO" id="GO:0005886">
    <property type="term" value="C:plasma membrane"/>
    <property type="evidence" value="ECO:0007669"/>
    <property type="project" value="UniProtKB-SubCell"/>
</dbReference>
<keyword evidence="10" id="KW-1003">Cell membrane</keyword>
<evidence type="ECO:0000256" key="4">
    <source>
        <dbReference type="ARBA" id="ARBA00019077"/>
    </source>
</evidence>
<dbReference type="Gene3D" id="3.40.50.2000">
    <property type="entry name" value="Glycogen Phosphorylase B"/>
    <property type="match status" value="1"/>
</dbReference>
<evidence type="ECO:0000313" key="12">
    <source>
        <dbReference type="EMBL" id="AGA64226.1"/>
    </source>
</evidence>
<gene>
    <name evidence="12" type="ordered locus">B488_02330</name>
</gene>
<name>L0EV10_LIBCB</name>
<keyword evidence="5 10" id="KW-0808">Transferase</keyword>
<accession>L0EV10</accession>
<comment type="function">
    <text evidence="1 10">Involved in lipopolysaccharide (LPS) biosynthesis. Catalyzes the transfer of 3-deoxy-D-manno-octulosonate (Kdo) residue(s) from CMP-Kdo to lipid IV(A), the tetraacyldisaccharide-1,4'-bisphosphate precursor of lipid A.</text>
</comment>
<dbReference type="RefSeq" id="WP_015272653.1">
    <property type="nucleotide sequence ID" value="NC_019907.1"/>
</dbReference>
<dbReference type="PATRIC" id="fig|1215343.11.peg.242"/>
<dbReference type="InterPro" id="IPR039901">
    <property type="entry name" value="Kdotransferase"/>
</dbReference>
<feature type="site" description="Transition state stabilizer" evidence="9">
    <location>
        <position position="146"/>
    </location>
</feature>
<dbReference type="STRING" id="1215343.B488_02330"/>
<dbReference type="Gene3D" id="3.40.50.11720">
    <property type="entry name" value="3-Deoxy-D-manno-octulosonic-acid transferase, N-terminal domain"/>
    <property type="match status" value="1"/>
</dbReference>
<sequence length="449" mass="50604">MVTWHQQDITDRASFGSQVIFGYRCLGNIISPFLWPYLNFRVFLGKEESSRLSERFGYASILRPSGPLVWFHAASVGETIAIIELIREVCCRGICVLLTTGTMTSATLVKNRLGEEVIHQYAPLDVQSAISRFLDYWKPDSAIISESEIWPVTILGLSVRRIPQILVNARMSSRSFNKWHAYPSISKKIFNNLSLVVAQSEIDCTRYRELGAHQVLVSGNLKMDVSLPPYDEKVLSFYQQQIKDRYTWAAISTFEGEENVAGHVQHILKQKNNVLTILVPRHPERCDAIEKLLLSQGLKVARRTRGDILTSETDVFLGDTIGEMGLYLRLTEIAFVGRSLFGEGGQNPLEPAMLGCAILSGPKVHNFDEIYQNLISAEASCFVQDEEQLSKIIQYLLSNKDVRDKMIKAAMNKVYEMQGQGALKITLRALEPYINPLAFQASLLPKKIL</sequence>
<dbReference type="NCBIfam" id="NF004387">
    <property type="entry name" value="PRK05749.1-3"/>
    <property type="match status" value="1"/>
</dbReference>
<evidence type="ECO:0000256" key="5">
    <source>
        <dbReference type="ARBA" id="ARBA00022679"/>
    </source>
</evidence>
<dbReference type="GO" id="GO:0009245">
    <property type="term" value="P:lipid A biosynthetic process"/>
    <property type="evidence" value="ECO:0007669"/>
    <property type="project" value="TreeGrafter"/>
</dbReference>
<dbReference type="InterPro" id="IPR007507">
    <property type="entry name" value="Glycos_transf_N"/>
</dbReference>
<evidence type="ECO:0000256" key="10">
    <source>
        <dbReference type="RuleBase" id="RU365103"/>
    </source>
</evidence>
<dbReference type="GO" id="GO:0009244">
    <property type="term" value="P:lipopolysaccharide core region biosynthetic process"/>
    <property type="evidence" value="ECO:0007669"/>
    <property type="project" value="UniProtKB-UniRule"/>
</dbReference>
<keyword evidence="10" id="KW-0448">Lipopolysaccharide biosynthesis</keyword>
<protein>
    <recommendedName>
        <fullName evidence="4 10">3-deoxy-D-manno-octulosonic acid transferase</fullName>
        <shortName evidence="10">Kdo transferase</shortName>
        <ecNumber evidence="3 10">2.4.99.12</ecNumber>
    </recommendedName>
    <alternativeName>
        <fullName evidence="6 10">Lipid IV(A) 3-deoxy-D-manno-octulosonic acid transferase</fullName>
    </alternativeName>
</protein>
<evidence type="ECO:0000256" key="9">
    <source>
        <dbReference type="PIRSR" id="PIRSR639901-2"/>
    </source>
</evidence>
<evidence type="ECO:0000256" key="6">
    <source>
        <dbReference type="ARBA" id="ARBA00031445"/>
    </source>
</evidence>
<dbReference type="EMBL" id="CP003789">
    <property type="protein sequence ID" value="AGA64226.1"/>
    <property type="molecule type" value="Genomic_DNA"/>
</dbReference>
<feature type="domain" description="3-deoxy-D-manno-octulosonic-acid transferase N-terminal" evidence="11">
    <location>
        <begin position="51"/>
        <end position="224"/>
    </location>
</feature>
<dbReference type="AlphaFoldDB" id="L0EV10"/>